<dbReference type="InterPro" id="IPR011074">
    <property type="entry name" value="CRAL/TRIO_N_dom"/>
</dbReference>
<dbReference type="CDD" id="cd00170">
    <property type="entry name" value="SEC14"/>
    <property type="match status" value="1"/>
</dbReference>
<dbReference type="FunCoup" id="A0A6P8YIY0">
    <property type="interactions" value="31"/>
</dbReference>
<dbReference type="GeneID" id="117642506"/>
<dbReference type="SMART" id="SM00516">
    <property type="entry name" value="SEC14"/>
    <property type="match status" value="1"/>
</dbReference>
<dbReference type="Gene3D" id="1.20.5.1200">
    <property type="entry name" value="Alpha-tocopherol transfer"/>
    <property type="match status" value="1"/>
</dbReference>
<dbReference type="AlphaFoldDB" id="A0A6P8YIY0"/>
<protein>
    <submittedName>
        <fullName evidence="4">Retinol-binding protein pinta-like</fullName>
    </submittedName>
</protein>
<dbReference type="Gene3D" id="1.10.8.20">
    <property type="entry name" value="N-terminal domain of phosphatidylinositol transfer protein sec14p"/>
    <property type="match status" value="1"/>
</dbReference>
<dbReference type="PANTHER" id="PTHR10174">
    <property type="entry name" value="ALPHA-TOCOPHEROL TRANSFER PROTEIN-RELATED"/>
    <property type="match status" value="1"/>
</dbReference>
<dbReference type="RefSeq" id="XP_034236646.1">
    <property type="nucleotide sequence ID" value="XM_034380755.1"/>
</dbReference>
<evidence type="ECO:0000256" key="1">
    <source>
        <dbReference type="SAM" id="MobiDB-lite"/>
    </source>
</evidence>
<feature type="compositionally biased region" description="Basic and acidic residues" evidence="1">
    <location>
        <begin position="277"/>
        <end position="287"/>
    </location>
</feature>
<proteinExistence type="predicted"/>
<sequence>MAPAIRELSPELAERAKKELGEDPARRQEDIDHVKAWLAKQSFLNANTDDQWILTFLRGCKFSLERTKAKLDSYYTMRTLLPEFFSNRDPMLPEIQEILKLGLCFPLPHPDPQGRKIFFMRVGQYDPSRVKLTDILKLNYINMDIVLKDDDRTFICGDVLILDMRGVTLAHAAQVQPALLKRTSTVYQDAYPVRPQGIHYVYPPPSFETMFNIIRSFMKDKLKKRLTLHGENDITSLYKDIPQSCLPNEYGGEAGTIDELAAAWKAKVESERDWLLADEKRRSDEKKRPGRPKTADALFGMEGSFRKMEFD</sequence>
<dbReference type="Gene3D" id="3.40.525.10">
    <property type="entry name" value="CRAL-TRIO lipid binding domain"/>
    <property type="match status" value="1"/>
</dbReference>
<dbReference type="KEGG" id="tpal:117642506"/>
<feature type="domain" description="CRAL-TRIO" evidence="2">
    <location>
        <begin position="88"/>
        <end position="258"/>
    </location>
</feature>
<dbReference type="InParanoid" id="A0A6P8YIY0"/>
<dbReference type="SUPFAM" id="SSF52087">
    <property type="entry name" value="CRAL/TRIO domain"/>
    <property type="match status" value="1"/>
</dbReference>
<name>A0A6P8YIY0_THRPL</name>
<organism evidence="4">
    <name type="scientific">Thrips palmi</name>
    <name type="common">Melon thrips</name>
    <dbReference type="NCBI Taxonomy" id="161013"/>
    <lineage>
        <taxon>Eukaryota</taxon>
        <taxon>Metazoa</taxon>
        <taxon>Ecdysozoa</taxon>
        <taxon>Arthropoda</taxon>
        <taxon>Hexapoda</taxon>
        <taxon>Insecta</taxon>
        <taxon>Pterygota</taxon>
        <taxon>Neoptera</taxon>
        <taxon>Paraneoptera</taxon>
        <taxon>Thysanoptera</taxon>
        <taxon>Terebrantia</taxon>
        <taxon>Thripoidea</taxon>
        <taxon>Thripidae</taxon>
        <taxon>Thrips</taxon>
    </lineage>
</organism>
<accession>A0A6P8YIY0</accession>
<evidence type="ECO:0000313" key="4">
    <source>
        <dbReference type="RefSeq" id="XP_034236646.1"/>
    </source>
</evidence>
<dbReference type="OrthoDB" id="6682367at2759"/>
<dbReference type="Pfam" id="PF00650">
    <property type="entry name" value="CRAL_TRIO"/>
    <property type="match status" value="1"/>
</dbReference>
<dbReference type="Proteomes" id="UP000515158">
    <property type="component" value="Unplaced"/>
</dbReference>
<dbReference type="GO" id="GO:1902936">
    <property type="term" value="F:phosphatidylinositol bisphosphate binding"/>
    <property type="evidence" value="ECO:0007669"/>
    <property type="project" value="TreeGrafter"/>
</dbReference>
<keyword evidence="3" id="KW-1185">Reference proteome</keyword>
<evidence type="ECO:0000313" key="3">
    <source>
        <dbReference type="Proteomes" id="UP000515158"/>
    </source>
</evidence>
<dbReference type="GO" id="GO:0016020">
    <property type="term" value="C:membrane"/>
    <property type="evidence" value="ECO:0007669"/>
    <property type="project" value="TreeGrafter"/>
</dbReference>
<dbReference type="InterPro" id="IPR036273">
    <property type="entry name" value="CRAL/TRIO_N_dom_sf"/>
</dbReference>
<gene>
    <name evidence="4" type="primary">LOC117642506</name>
</gene>
<dbReference type="SMART" id="SM01100">
    <property type="entry name" value="CRAL_TRIO_N"/>
    <property type="match status" value="1"/>
</dbReference>
<dbReference type="InterPro" id="IPR001251">
    <property type="entry name" value="CRAL-TRIO_dom"/>
</dbReference>
<dbReference type="PROSITE" id="PS50191">
    <property type="entry name" value="CRAL_TRIO"/>
    <property type="match status" value="1"/>
</dbReference>
<dbReference type="SUPFAM" id="SSF46938">
    <property type="entry name" value="CRAL/TRIO N-terminal domain"/>
    <property type="match status" value="1"/>
</dbReference>
<feature type="region of interest" description="Disordered" evidence="1">
    <location>
        <begin position="277"/>
        <end position="311"/>
    </location>
</feature>
<dbReference type="PANTHER" id="PTHR10174:SF224">
    <property type="entry name" value="RETINOL-BINDING PROTEIN PINTA"/>
    <property type="match status" value="1"/>
</dbReference>
<evidence type="ECO:0000259" key="2">
    <source>
        <dbReference type="PROSITE" id="PS50191"/>
    </source>
</evidence>
<dbReference type="InterPro" id="IPR036865">
    <property type="entry name" value="CRAL-TRIO_dom_sf"/>
</dbReference>
<reference evidence="4" key="1">
    <citation type="submission" date="2025-08" db="UniProtKB">
        <authorList>
            <consortium name="RefSeq"/>
        </authorList>
    </citation>
    <scope>IDENTIFICATION</scope>
    <source>
        <tissue evidence="4">Total insect</tissue>
    </source>
</reference>
<dbReference type="PRINTS" id="PR00180">
    <property type="entry name" value="CRETINALDHBP"/>
</dbReference>